<accession>A0A1J1C617</accession>
<name>A0A1J1C617_CALAY</name>
<reference evidence="1 2" key="1">
    <citation type="submission" date="2016-11" db="EMBL/GenBank/DDBJ databases">
        <title>Genomic analysis of Caldithrix abyssi and proposal of a novel bacterial phylum Caldithrichaeota.</title>
        <authorList>
            <person name="Kublanov I."/>
            <person name="Sigalova O."/>
            <person name="Gavrilov S."/>
            <person name="Lebedinsky A."/>
            <person name="Ivanova N."/>
            <person name="Daum C."/>
            <person name="Reddy T."/>
            <person name="Klenk H.P."/>
            <person name="Goker M."/>
            <person name="Reva O."/>
            <person name="Miroshnichenko M."/>
            <person name="Kyprides N."/>
            <person name="Woyke T."/>
            <person name="Gelfand M."/>
        </authorList>
    </citation>
    <scope>NUCLEOTIDE SEQUENCE [LARGE SCALE GENOMIC DNA]</scope>
    <source>
        <strain evidence="1 2">LF13</strain>
    </source>
</reference>
<proteinExistence type="predicted"/>
<dbReference type="AlphaFoldDB" id="A0A1J1C617"/>
<evidence type="ECO:0000313" key="2">
    <source>
        <dbReference type="Proteomes" id="UP000183868"/>
    </source>
</evidence>
<organism evidence="1 2">
    <name type="scientific">Caldithrix abyssi DSM 13497</name>
    <dbReference type="NCBI Taxonomy" id="880073"/>
    <lineage>
        <taxon>Bacteria</taxon>
        <taxon>Pseudomonadati</taxon>
        <taxon>Calditrichota</taxon>
        <taxon>Calditrichia</taxon>
        <taxon>Calditrichales</taxon>
        <taxon>Calditrichaceae</taxon>
        <taxon>Caldithrix</taxon>
    </lineage>
</organism>
<protein>
    <submittedName>
        <fullName evidence="1">Uncharacterized protein</fullName>
    </submittedName>
</protein>
<dbReference type="KEGG" id="caby:Cabys_1338"/>
<dbReference type="Proteomes" id="UP000183868">
    <property type="component" value="Chromosome"/>
</dbReference>
<gene>
    <name evidence="1" type="ORF">Cabys_1338</name>
</gene>
<dbReference type="EMBL" id="CP018099">
    <property type="protein sequence ID" value="APF18087.1"/>
    <property type="molecule type" value="Genomic_DNA"/>
</dbReference>
<sequence length="60" mass="6870">MQRREKEWQPGEHSTIQLINYSTNPAAQKFSNPARAGLIFQRKYSNQISTGGIFSQNTEI</sequence>
<evidence type="ECO:0000313" key="1">
    <source>
        <dbReference type="EMBL" id="APF18087.1"/>
    </source>
</evidence>